<feature type="domain" description="GAF" evidence="2">
    <location>
        <begin position="28"/>
        <end position="171"/>
    </location>
</feature>
<name>A0A9W6L074_9PSEU</name>
<dbReference type="SMART" id="SM00331">
    <property type="entry name" value="PP2C_SIG"/>
    <property type="match status" value="1"/>
</dbReference>
<evidence type="ECO:0000313" key="5">
    <source>
        <dbReference type="Proteomes" id="UP001143463"/>
    </source>
</evidence>
<dbReference type="SUPFAM" id="SSF55781">
    <property type="entry name" value="GAF domain-like"/>
    <property type="match status" value="1"/>
</dbReference>
<comment type="caution">
    <text evidence="4">The sequence shown here is derived from an EMBL/GenBank/DDBJ whole genome shotgun (WGS) entry which is preliminary data.</text>
</comment>
<feature type="domain" description="PPM-type phosphatase" evidence="3">
    <location>
        <begin position="186"/>
        <end position="398"/>
    </location>
</feature>
<dbReference type="Proteomes" id="UP001143463">
    <property type="component" value="Unassembled WGS sequence"/>
</dbReference>
<dbReference type="SMART" id="SM00065">
    <property type="entry name" value="GAF"/>
    <property type="match status" value="1"/>
</dbReference>
<reference evidence="4" key="2">
    <citation type="submission" date="2023-01" db="EMBL/GenBank/DDBJ databases">
        <authorList>
            <person name="Sun Q."/>
            <person name="Evtushenko L."/>
        </authorList>
    </citation>
    <scope>NUCLEOTIDE SEQUENCE</scope>
    <source>
        <strain evidence="4">VKM Ac-1069</strain>
    </source>
</reference>
<organism evidence="4 5">
    <name type="scientific">Pseudonocardia halophobica</name>
    <dbReference type="NCBI Taxonomy" id="29401"/>
    <lineage>
        <taxon>Bacteria</taxon>
        <taxon>Bacillati</taxon>
        <taxon>Actinomycetota</taxon>
        <taxon>Actinomycetes</taxon>
        <taxon>Pseudonocardiales</taxon>
        <taxon>Pseudonocardiaceae</taxon>
        <taxon>Pseudonocardia</taxon>
    </lineage>
</organism>
<dbReference type="InterPro" id="IPR029016">
    <property type="entry name" value="GAF-like_dom_sf"/>
</dbReference>
<dbReference type="InterPro" id="IPR003018">
    <property type="entry name" value="GAF"/>
</dbReference>
<evidence type="ECO:0000256" key="1">
    <source>
        <dbReference type="ARBA" id="ARBA00022801"/>
    </source>
</evidence>
<dbReference type="Pfam" id="PF01590">
    <property type="entry name" value="GAF"/>
    <property type="match status" value="1"/>
</dbReference>
<sequence>MTATADPSTTPAEARALALDSLGVHPAGREGRFDRITRLAQKLFGVEIAAVTVVDADTQWVKSAQGLDIPYVPLEDTFCRVTLAAPAEQTVIEDARADDRFADSPFVRGDPHVRFYAGHPLTTSSGVRVGTLCLIDPAPRGFGPVESAMLAELADWAEAVLRRTSEMERAAQVQQALLPQAGSIDVPGYEVVGTCVPAHAVGGDLFDWYRVGDDGADVAMTLGDVMGKGIGAALLMATVRSALRTAGRELPPGAAVRDAAVALEADLERTGTLVTLCHARLTPATGQLTWADAGHGLMLLVRSDGGVTRPPAGGLPLGTLPDDRWSEHVAELASGDAVVVFSDGLLDLYPTLDAALADVARGVREVPPGGLVEYVDRVTRRARCSALADDVTMVVVRRCP</sequence>
<evidence type="ECO:0000313" key="4">
    <source>
        <dbReference type="EMBL" id="GLL10380.1"/>
    </source>
</evidence>
<accession>A0A9W6L074</accession>
<keyword evidence="1" id="KW-0378">Hydrolase</keyword>
<evidence type="ECO:0000259" key="3">
    <source>
        <dbReference type="SMART" id="SM00331"/>
    </source>
</evidence>
<proteinExistence type="predicted"/>
<protein>
    <recommendedName>
        <fullName evidence="6">GAF domain-containing protein</fullName>
    </recommendedName>
</protein>
<dbReference type="InterPro" id="IPR036457">
    <property type="entry name" value="PPM-type-like_dom_sf"/>
</dbReference>
<gene>
    <name evidence="4" type="ORF">GCM10017577_15200</name>
</gene>
<dbReference type="SUPFAM" id="SSF81606">
    <property type="entry name" value="PP2C-like"/>
    <property type="match status" value="1"/>
</dbReference>
<dbReference type="Gene3D" id="3.30.450.40">
    <property type="match status" value="1"/>
</dbReference>
<dbReference type="Pfam" id="PF07228">
    <property type="entry name" value="SpoIIE"/>
    <property type="match status" value="1"/>
</dbReference>
<dbReference type="EMBL" id="BSFQ01000004">
    <property type="protein sequence ID" value="GLL10380.1"/>
    <property type="molecule type" value="Genomic_DNA"/>
</dbReference>
<dbReference type="GO" id="GO:0016791">
    <property type="term" value="F:phosphatase activity"/>
    <property type="evidence" value="ECO:0007669"/>
    <property type="project" value="TreeGrafter"/>
</dbReference>
<evidence type="ECO:0000259" key="2">
    <source>
        <dbReference type="SMART" id="SM00065"/>
    </source>
</evidence>
<keyword evidence="5" id="KW-1185">Reference proteome</keyword>
<dbReference type="PANTHER" id="PTHR43156:SF2">
    <property type="entry name" value="STAGE II SPORULATION PROTEIN E"/>
    <property type="match status" value="1"/>
</dbReference>
<dbReference type="PANTHER" id="PTHR43156">
    <property type="entry name" value="STAGE II SPORULATION PROTEIN E-RELATED"/>
    <property type="match status" value="1"/>
</dbReference>
<dbReference type="Gene3D" id="3.60.40.10">
    <property type="entry name" value="PPM-type phosphatase domain"/>
    <property type="match status" value="1"/>
</dbReference>
<dbReference type="AlphaFoldDB" id="A0A9W6L074"/>
<reference evidence="4" key="1">
    <citation type="journal article" date="2014" name="Int. J. Syst. Evol. Microbiol.">
        <title>Complete genome sequence of Corynebacterium casei LMG S-19264T (=DSM 44701T), isolated from a smear-ripened cheese.</title>
        <authorList>
            <consortium name="US DOE Joint Genome Institute (JGI-PGF)"/>
            <person name="Walter F."/>
            <person name="Albersmeier A."/>
            <person name="Kalinowski J."/>
            <person name="Ruckert C."/>
        </authorList>
    </citation>
    <scope>NUCLEOTIDE SEQUENCE</scope>
    <source>
        <strain evidence="4">VKM Ac-1069</strain>
    </source>
</reference>
<dbReference type="InterPro" id="IPR001932">
    <property type="entry name" value="PPM-type_phosphatase-like_dom"/>
</dbReference>
<dbReference type="InterPro" id="IPR052016">
    <property type="entry name" value="Bact_Sigma-Reg"/>
</dbReference>
<dbReference type="RefSeq" id="WP_037040765.1">
    <property type="nucleotide sequence ID" value="NZ_BAAAUZ010000016.1"/>
</dbReference>
<evidence type="ECO:0008006" key="6">
    <source>
        <dbReference type="Google" id="ProtNLM"/>
    </source>
</evidence>